<evidence type="ECO:0000256" key="1">
    <source>
        <dbReference type="ARBA" id="ARBA00006885"/>
    </source>
</evidence>
<organism evidence="5">
    <name type="scientific">Corethrella appendiculata</name>
    <dbReference type="NCBI Taxonomy" id="1370023"/>
    <lineage>
        <taxon>Eukaryota</taxon>
        <taxon>Metazoa</taxon>
        <taxon>Ecdysozoa</taxon>
        <taxon>Arthropoda</taxon>
        <taxon>Hexapoda</taxon>
        <taxon>Insecta</taxon>
        <taxon>Pterygota</taxon>
        <taxon>Neoptera</taxon>
        <taxon>Endopterygota</taxon>
        <taxon>Diptera</taxon>
        <taxon>Nematocera</taxon>
        <taxon>Culicoidea</taxon>
        <taxon>Chaoboridae</taxon>
        <taxon>Corethrella</taxon>
    </lineage>
</organism>
<dbReference type="InterPro" id="IPR005031">
    <property type="entry name" value="COQ10_START"/>
</dbReference>
<accession>U5EEY4</accession>
<dbReference type="CDD" id="cd07813">
    <property type="entry name" value="COQ10p_like"/>
    <property type="match status" value="1"/>
</dbReference>
<protein>
    <submittedName>
        <fullName evidence="5">Putative oligoketide cyclase/lipid transport protein</fullName>
    </submittedName>
</protein>
<dbReference type="Gene3D" id="3.30.530.20">
    <property type="match status" value="1"/>
</dbReference>
<feature type="domain" description="Coenzyme Q-binding protein COQ10 START" evidence="4">
    <location>
        <begin position="1"/>
        <end position="122"/>
    </location>
</feature>
<dbReference type="GO" id="GO:0045333">
    <property type="term" value="P:cellular respiration"/>
    <property type="evidence" value="ECO:0007669"/>
    <property type="project" value="InterPro"/>
</dbReference>
<dbReference type="EMBL" id="GANO01004115">
    <property type="protein sequence ID" value="JAB55756.1"/>
    <property type="molecule type" value="mRNA"/>
</dbReference>
<dbReference type="AlphaFoldDB" id="U5EEY4"/>
<dbReference type="GO" id="GO:0005739">
    <property type="term" value="C:mitochondrion"/>
    <property type="evidence" value="ECO:0007669"/>
    <property type="project" value="TreeGrafter"/>
</dbReference>
<dbReference type="InterPro" id="IPR044996">
    <property type="entry name" value="COQ10-like"/>
</dbReference>
<dbReference type="PANTHER" id="PTHR12901">
    <property type="entry name" value="SPERM PROTEIN HOMOLOG"/>
    <property type="match status" value="1"/>
</dbReference>
<comment type="function">
    <text evidence="3">Required for the function of coenzyme Q in the respiratory chain. May serve as a chaperone or may be involved in the transport of Q6 from its site of synthesis to the catalytic sites of the respiratory complexes.</text>
</comment>
<reference evidence="5" key="1">
    <citation type="journal article" date="2014" name="Insect Biochem. Mol. Biol.">
        <title>An insight into the sialome of the frog biting fly, Corethrella appendiculata.</title>
        <authorList>
            <person name="Ribeiro J.M.C."/>
            <person name="Chagas A.C."/>
            <person name="Pham V.M."/>
            <person name="Lounibos L.P."/>
            <person name="Calvo E."/>
        </authorList>
    </citation>
    <scope>NUCLEOTIDE SEQUENCE</scope>
    <source>
        <tissue evidence="5">Salivary glands</tissue>
    </source>
</reference>
<comment type="similarity">
    <text evidence="1">Belongs to the COQ10 family.</text>
</comment>
<sequence>MFDVVSDVENYHKFVPFCKKSYVYGRKPGFLKGDLIIGFPPLNERYTSNVTLENPTLVKAECFDGRLFSYLLTSWRFSPGLKDIGQSSVIDFFVSFEFKSALHSQLANLFFEQLVKQMEYAFINEAKRRYGNPVIKSHILVSNKSS</sequence>
<dbReference type="SUPFAM" id="SSF55961">
    <property type="entry name" value="Bet v1-like"/>
    <property type="match status" value="1"/>
</dbReference>
<proteinExistence type="evidence at transcript level"/>
<dbReference type="Pfam" id="PF03364">
    <property type="entry name" value="Polyketide_cyc"/>
    <property type="match status" value="1"/>
</dbReference>
<dbReference type="InterPro" id="IPR023393">
    <property type="entry name" value="START-like_dom_sf"/>
</dbReference>
<evidence type="ECO:0000256" key="3">
    <source>
        <dbReference type="ARBA" id="ARBA00024947"/>
    </source>
</evidence>
<comment type="subunit">
    <text evidence="2">Interacts with coenzyme Q.</text>
</comment>
<dbReference type="PANTHER" id="PTHR12901:SF10">
    <property type="entry name" value="COENZYME Q-BINDING PROTEIN COQ10, MITOCHONDRIAL"/>
    <property type="match status" value="1"/>
</dbReference>
<evidence type="ECO:0000259" key="4">
    <source>
        <dbReference type="Pfam" id="PF03364"/>
    </source>
</evidence>
<dbReference type="GO" id="GO:0048039">
    <property type="term" value="F:ubiquinone binding"/>
    <property type="evidence" value="ECO:0007669"/>
    <property type="project" value="InterPro"/>
</dbReference>
<name>U5EEY4_9DIPT</name>
<evidence type="ECO:0000313" key="5">
    <source>
        <dbReference type="EMBL" id="JAB55756.1"/>
    </source>
</evidence>
<evidence type="ECO:0000256" key="2">
    <source>
        <dbReference type="ARBA" id="ARBA00011814"/>
    </source>
</evidence>